<evidence type="ECO:0000313" key="2">
    <source>
        <dbReference type="EMBL" id="KAL0133020.1"/>
    </source>
</evidence>
<protein>
    <submittedName>
        <fullName evidence="2">Uncharacterized protein</fullName>
    </submittedName>
</protein>
<feature type="region of interest" description="Disordered" evidence="1">
    <location>
        <begin position="51"/>
        <end position="90"/>
    </location>
</feature>
<dbReference type="EMBL" id="JADYXP020000001">
    <property type="protein sequence ID" value="KAL0133020.1"/>
    <property type="molecule type" value="Genomic_DNA"/>
</dbReference>
<evidence type="ECO:0000313" key="3">
    <source>
        <dbReference type="Proteomes" id="UP001430953"/>
    </source>
</evidence>
<comment type="caution">
    <text evidence="2">The sequence shown here is derived from an EMBL/GenBank/DDBJ whole genome shotgun (WGS) entry which is preliminary data.</text>
</comment>
<proteinExistence type="predicted"/>
<reference evidence="2 3" key="1">
    <citation type="submission" date="2023-03" db="EMBL/GenBank/DDBJ databases">
        <title>High recombination rates correlate with genetic variation in Cardiocondyla obscurior ants.</title>
        <authorList>
            <person name="Errbii M."/>
        </authorList>
    </citation>
    <scope>NUCLEOTIDE SEQUENCE [LARGE SCALE GENOMIC DNA]</scope>
    <source>
        <strain evidence="2">Alpha-2009</strain>
        <tissue evidence="2">Whole body</tissue>
    </source>
</reference>
<keyword evidence="3" id="KW-1185">Reference proteome</keyword>
<dbReference type="Proteomes" id="UP001430953">
    <property type="component" value="Unassembled WGS sequence"/>
</dbReference>
<sequence>MRIDGNKTVERYNSEATKPCDGKVYTARTSPGRWRELTGCSCSLHARPPRFSFTGEDSEDRKRQRAGGRKAQEKVPGRRGMSAQRDKTNKRTRELFTDKAVRRRYGLCVHGRAIADRSGVPLESIGGRISSRLYVSFPLFCAITRHGGNSRGRIISARASYASAIYF</sequence>
<organism evidence="2 3">
    <name type="scientific">Cardiocondyla obscurior</name>
    <dbReference type="NCBI Taxonomy" id="286306"/>
    <lineage>
        <taxon>Eukaryota</taxon>
        <taxon>Metazoa</taxon>
        <taxon>Ecdysozoa</taxon>
        <taxon>Arthropoda</taxon>
        <taxon>Hexapoda</taxon>
        <taxon>Insecta</taxon>
        <taxon>Pterygota</taxon>
        <taxon>Neoptera</taxon>
        <taxon>Endopterygota</taxon>
        <taxon>Hymenoptera</taxon>
        <taxon>Apocrita</taxon>
        <taxon>Aculeata</taxon>
        <taxon>Formicoidea</taxon>
        <taxon>Formicidae</taxon>
        <taxon>Myrmicinae</taxon>
        <taxon>Cardiocondyla</taxon>
    </lineage>
</organism>
<evidence type="ECO:0000256" key="1">
    <source>
        <dbReference type="SAM" id="MobiDB-lite"/>
    </source>
</evidence>
<dbReference type="AlphaFoldDB" id="A0AAW2H0C7"/>
<accession>A0AAW2H0C7</accession>
<feature type="region of interest" description="Disordered" evidence="1">
    <location>
        <begin position="1"/>
        <end position="21"/>
    </location>
</feature>
<gene>
    <name evidence="2" type="ORF">PUN28_000632</name>
</gene>
<name>A0AAW2H0C7_9HYME</name>